<dbReference type="CDD" id="cd03384">
    <property type="entry name" value="PAP2_wunen"/>
    <property type="match status" value="1"/>
</dbReference>
<feature type="transmembrane region" description="Helical" evidence="6">
    <location>
        <begin position="210"/>
        <end position="228"/>
    </location>
</feature>
<name>A0A0V1MVG7_9BILA</name>
<dbReference type="InterPro" id="IPR036938">
    <property type="entry name" value="PAP2/HPO_sf"/>
</dbReference>
<dbReference type="Gene3D" id="1.20.144.10">
    <property type="entry name" value="Phosphatidic acid phosphatase type 2/haloperoxidase"/>
    <property type="match status" value="1"/>
</dbReference>
<keyword evidence="9" id="KW-1185">Reference proteome</keyword>
<accession>A0A0V1MVG7</accession>
<dbReference type="InterPro" id="IPR043216">
    <property type="entry name" value="PAP-like"/>
</dbReference>
<keyword evidence="8" id="KW-0378">Hydrolase</keyword>
<evidence type="ECO:0000313" key="9">
    <source>
        <dbReference type="Proteomes" id="UP000054843"/>
    </source>
</evidence>
<dbReference type="PANTHER" id="PTHR10165:SF103">
    <property type="entry name" value="PHOSPHOLIPID PHOSPHATASE HOMOLOG 1.2 HOMOLOG"/>
    <property type="match status" value="1"/>
</dbReference>
<dbReference type="InterPro" id="IPR000326">
    <property type="entry name" value="PAP2/HPO"/>
</dbReference>
<evidence type="ECO:0000313" key="8">
    <source>
        <dbReference type="EMBL" id="KRZ75782.1"/>
    </source>
</evidence>
<dbReference type="SMART" id="SM00014">
    <property type="entry name" value="acidPPc"/>
    <property type="match status" value="1"/>
</dbReference>
<dbReference type="GO" id="GO:0046839">
    <property type="term" value="P:phospholipid dephosphorylation"/>
    <property type="evidence" value="ECO:0007669"/>
    <property type="project" value="TreeGrafter"/>
</dbReference>
<comment type="subcellular location">
    <subcellularLocation>
        <location evidence="1">Membrane</location>
        <topology evidence="1">Multi-pass membrane protein</topology>
    </subcellularLocation>
</comment>
<feature type="transmembrane region" description="Helical" evidence="6">
    <location>
        <begin position="234"/>
        <end position="253"/>
    </location>
</feature>
<reference evidence="8 9" key="1">
    <citation type="submission" date="2015-01" db="EMBL/GenBank/DDBJ databases">
        <title>Evolution of Trichinella species and genotypes.</title>
        <authorList>
            <person name="Korhonen P.K."/>
            <person name="Edoardo P."/>
            <person name="Giuseppe L.R."/>
            <person name="Gasser R.B."/>
        </authorList>
    </citation>
    <scope>NUCLEOTIDE SEQUENCE [LARGE SCALE GENOMIC DNA]</scope>
    <source>
        <strain evidence="8">ISS1980</strain>
    </source>
</reference>
<dbReference type="GO" id="GO:0007165">
    <property type="term" value="P:signal transduction"/>
    <property type="evidence" value="ECO:0007669"/>
    <property type="project" value="TreeGrafter"/>
</dbReference>
<dbReference type="EMBL" id="JYDO01000034">
    <property type="protein sequence ID" value="KRZ75782.1"/>
    <property type="molecule type" value="Genomic_DNA"/>
</dbReference>
<dbReference type="GO" id="GO:0005886">
    <property type="term" value="C:plasma membrane"/>
    <property type="evidence" value="ECO:0007669"/>
    <property type="project" value="TreeGrafter"/>
</dbReference>
<feature type="transmembrane region" description="Helical" evidence="6">
    <location>
        <begin position="131"/>
        <end position="152"/>
    </location>
</feature>
<evidence type="ECO:0000256" key="5">
    <source>
        <dbReference type="ARBA" id="ARBA00023136"/>
    </source>
</evidence>
<gene>
    <name evidence="8" type="primary">Ppap2a</name>
    <name evidence="8" type="ORF">T10_13100</name>
</gene>
<proteinExistence type="inferred from homology"/>
<evidence type="ECO:0000256" key="3">
    <source>
        <dbReference type="ARBA" id="ARBA00022692"/>
    </source>
</evidence>
<dbReference type="OrthoDB" id="8907274at2759"/>
<keyword evidence="5 6" id="KW-0472">Membrane</keyword>
<evidence type="ECO:0000256" key="2">
    <source>
        <dbReference type="ARBA" id="ARBA00008816"/>
    </source>
</evidence>
<feature type="transmembrane region" description="Helical" evidence="6">
    <location>
        <begin position="265"/>
        <end position="284"/>
    </location>
</feature>
<keyword evidence="4 6" id="KW-1133">Transmembrane helix</keyword>
<feature type="domain" description="Phosphatidic acid phosphatase type 2/haloperoxidase" evidence="7">
    <location>
        <begin position="136"/>
        <end position="280"/>
    </location>
</feature>
<comment type="similarity">
    <text evidence="2">Belongs to the PA-phosphatase related phosphoesterase family.</text>
</comment>
<evidence type="ECO:0000256" key="1">
    <source>
        <dbReference type="ARBA" id="ARBA00004141"/>
    </source>
</evidence>
<keyword evidence="3 6" id="KW-0812">Transmembrane</keyword>
<dbReference type="Proteomes" id="UP000054843">
    <property type="component" value="Unassembled WGS sequence"/>
</dbReference>
<organism evidence="8 9">
    <name type="scientific">Trichinella papuae</name>
    <dbReference type="NCBI Taxonomy" id="268474"/>
    <lineage>
        <taxon>Eukaryota</taxon>
        <taxon>Metazoa</taxon>
        <taxon>Ecdysozoa</taxon>
        <taxon>Nematoda</taxon>
        <taxon>Enoplea</taxon>
        <taxon>Dorylaimia</taxon>
        <taxon>Trichinellida</taxon>
        <taxon>Trichinellidae</taxon>
        <taxon>Trichinella</taxon>
    </lineage>
</organism>
<feature type="non-terminal residue" evidence="8">
    <location>
        <position position="348"/>
    </location>
</feature>
<dbReference type="Pfam" id="PF01569">
    <property type="entry name" value="PAP2"/>
    <property type="match status" value="1"/>
</dbReference>
<evidence type="ECO:0000256" key="4">
    <source>
        <dbReference type="ARBA" id="ARBA00022989"/>
    </source>
</evidence>
<evidence type="ECO:0000259" key="7">
    <source>
        <dbReference type="SMART" id="SM00014"/>
    </source>
</evidence>
<dbReference type="PANTHER" id="PTHR10165">
    <property type="entry name" value="LIPID PHOSPHATE PHOSPHATASE"/>
    <property type="match status" value="1"/>
</dbReference>
<protein>
    <submittedName>
        <fullName evidence="8">Lipid phosphate phosphohydrolase 1</fullName>
    </submittedName>
</protein>
<evidence type="ECO:0000256" key="6">
    <source>
        <dbReference type="SAM" id="Phobius"/>
    </source>
</evidence>
<comment type="caution">
    <text evidence="8">The sequence shown here is derived from an EMBL/GenBank/DDBJ whole genome shotgun (WGS) entry which is preliminary data.</text>
</comment>
<dbReference type="AlphaFoldDB" id="A0A0V1MVG7"/>
<feature type="transmembrane region" description="Helical" evidence="6">
    <location>
        <begin position="56"/>
        <end position="80"/>
    </location>
</feature>
<dbReference type="SUPFAM" id="SSF48317">
    <property type="entry name" value="Acid phosphatase/Vanadium-dependent haloperoxidase"/>
    <property type="match status" value="1"/>
</dbReference>
<feature type="transmembrane region" description="Helical" evidence="6">
    <location>
        <begin position="13"/>
        <end position="35"/>
    </location>
</feature>
<dbReference type="GO" id="GO:0008195">
    <property type="term" value="F:phosphatidate phosphatase activity"/>
    <property type="evidence" value="ECO:0007669"/>
    <property type="project" value="TreeGrafter"/>
</dbReference>
<dbReference type="GO" id="GO:0006644">
    <property type="term" value="P:phospholipid metabolic process"/>
    <property type="evidence" value="ECO:0007669"/>
    <property type="project" value="InterPro"/>
</dbReference>
<sequence length="348" mass="39693">MTCKMITYSPVQISIHILLFGLVSLPILIFNKFVWPYRRGFYCDDESIRYPFKESTVSMTVLNLIIFPVPILTICLVEMYRVMKFEPATLSRPAEKVEVLFGYKLHPIFSRLYYYSGASIGSYHDDLHACFLFFCVGFFLLGAAATQTITDIGKYSIGRLRPHFLAICQPDIDLKSCVGHTYIENFSCTNYDDWLSKDARLSFPSGHSSLVAYGMLFIVMYLQIRVQWDIYNRLIKPFIQFIFICLAIAIGLSRISNYKHHWSDVLCGLALGFFTASLLVIHVMQMGKEEIWHFGVTDDKSTTGIEAGKDSVNLQTIQTNTNLLCFFNTGTLTVAYLLPVAMLFIFDA</sequence>
<feature type="transmembrane region" description="Helical" evidence="6">
    <location>
        <begin position="326"/>
        <end position="346"/>
    </location>
</feature>